<organism evidence="2 3">
    <name type="scientific">Knoellia remsis</name>
    <dbReference type="NCBI Taxonomy" id="407159"/>
    <lineage>
        <taxon>Bacteria</taxon>
        <taxon>Bacillati</taxon>
        <taxon>Actinomycetota</taxon>
        <taxon>Actinomycetes</taxon>
        <taxon>Micrococcales</taxon>
        <taxon>Intrasporangiaceae</taxon>
        <taxon>Knoellia</taxon>
    </lineage>
</organism>
<accession>A0A2T0UN08</accession>
<evidence type="ECO:0000313" key="3">
    <source>
        <dbReference type="Proteomes" id="UP000237822"/>
    </source>
</evidence>
<keyword evidence="2" id="KW-0863">Zinc-finger</keyword>
<comment type="caution">
    <text evidence="2">The sequence shown here is derived from an EMBL/GenBank/DDBJ whole genome shotgun (WGS) entry which is preliminary data.</text>
</comment>
<gene>
    <name evidence="2" type="ORF">BCF74_11037</name>
</gene>
<dbReference type="Pfam" id="PF16571">
    <property type="entry name" value="FBP_C"/>
    <property type="match status" value="1"/>
</dbReference>
<proteinExistence type="predicted"/>
<feature type="domain" description="Elongation factor G-binding protein C-terminal treble-clef zinc-finger" evidence="1">
    <location>
        <begin position="8"/>
        <end position="166"/>
    </location>
</feature>
<sequence length="170" mass="18540">MQPLTEQEIRASFVNASKREVAQASLPDLGALDWNRLEYLGWRDAKRPLGYAVVEVDGVARGVILRTAPPPAALAGRRRRAICAWCEDPVETEDVTLQVAKRAGAAGRKGDTIGTLICTAYGCSDNVRRKPTFSELGSDDPADRERFVERRIAGLRERSSGFVAQVLGTA</sequence>
<dbReference type="AlphaFoldDB" id="A0A2T0UN08"/>
<dbReference type="Proteomes" id="UP000237822">
    <property type="component" value="Unassembled WGS sequence"/>
</dbReference>
<name>A0A2T0UN08_9MICO</name>
<dbReference type="OrthoDB" id="4171838at2"/>
<dbReference type="GO" id="GO:0008270">
    <property type="term" value="F:zinc ion binding"/>
    <property type="evidence" value="ECO:0007669"/>
    <property type="project" value="UniProtKB-KW"/>
</dbReference>
<dbReference type="EMBL" id="PVTI01000010">
    <property type="protein sequence ID" value="PRY59300.1"/>
    <property type="molecule type" value="Genomic_DNA"/>
</dbReference>
<keyword evidence="3" id="KW-1185">Reference proteome</keyword>
<protein>
    <submittedName>
        <fullName evidence="2">Treble-clef zinc-finger protein</fullName>
    </submittedName>
</protein>
<keyword evidence="2" id="KW-0479">Metal-binding</keyword>
<keyword evidence="2" id="KW-0862">Zinc</keyword>
<evidence type="ECO:0000259" key="1">
    <source>
        <dbReference type="Pfam" id="PF16571"/>
    </source>
</evidence>
<reference evidence="2 3" key="1">
    <citation type="submission" date="2018-03" db="EMBL/GenBank/DDBJ databases">
        <title>Genomic Encyclopedia of Archaeal and Bacterial Type Strains, Phase II (KMG-II): from individual species to whole genera.</title>
        <authorList>
            <person name="Goeker M."/>
        </authorList>
    </citation>
    <scope>NUCLEOTIDE SEQUENCE [LARGE SCALE GENOMIC DNA]</scope>
    <source>
        <strain evidence="2 3">ATCC BAA-1496</strain>
    </source>
</reference>
<dbReference type="InterPro" id="IPR032330">
    <property type="entry name" value="EF-G-binding_C"/>
</dbReference>
<evidence type="ECO:0000313" key="2">
    <source>
        <dbReference type="EMBL" id="PRY59300.1"/>
    </source>
</evidence>